<gene>
    <name evidence="1" type="ORF">GJ668_01710</name>
</gene>
<reference evidence="1 2" key="1">
    <citation type="submission" date="2019-11" db="EMBL/GenBank/DDBJ databases">
        <title>Whole-genome sequence of the anaerobic purple sulfur bacterium Allochromatium palmeri DSM 15591.</title>
        <authorList>
            <person name="Kyndt J.A."/>
            <person name="Meyer T.E."/>
        </authorList>
    </citation>
    <scope>NUCLEOTIDE SEQUENCE [LARGE SCALE GENOMIC DNA]</scope>
    <source>
        <strain evidence="1 2">DSM 15591</strain>
    </source>
</reference>
<dbReference type="AlphaFoldDB" id="A0A6N8E6S0"/>
<dbReference type="SUPFAM" id="SSF102588">
    <property type="entry name" value="LmbE-like"/>
    <property type="match status" value="1"/>
</dbReference>
<dbReference type="InterPro" id="IPR024078">
    <property type="entry name" value="LmbE-like_dom_sf"/>
</dbReference>
<comment type="caution">
    <text evidence="1">The sequence shown here is derived from an EMBL/GenBank/DDBJ whole genome shotgun (WGS) entry which is preliminary data.</text>
</comment>
<organism evidence="1 2">
    <name type="scientific">Allochromatium palmeri</name>
    <dbReference type="NCBI Taxonomy" id="231048"/>
    <lineage>
        <taxon>Bacteria</taxon>
        <taxon>Pseudomonadati</taxon>
        <taxon>Pseudomonadota</taxon>
        <taxon>Gammaproteobacteria</taxon>
        <taxon>Chromatiales</taxon>
        <taxon>Chromatiaceae</taxon>
        <taxon>Allochromatium</taxon>
    </lineage>
</organism>
<evidence type="ECO:0000313" key="1">
    <source>
        <dbReference type="EMBL" id="MTW19805.1"/>
    </source>
</evidence>
<accession>A0A6N8E6S0</accession>
<keyword evidence="2" id="KW-1185">Reference proteome</keyword>
<protein>
    <recommendedName>
        <fullName evidence="3">PIG-L family deacetylase</fullName>
    </recommendedName>
</protein>
<dbReference type="Proteomes" id="UP000434044">
    <property type="component" value="Unassembled WGS sequence"/>
</dbReference>
<dbReference type="OrthoDB" id="9790023at2"/>
<evidence type="ECO:0000313" key="2">
    <source>
        <dbReference type="Proteomes" id="UP000434044"/>
    </source>
</evidence>
<dbReference type="EMBL" id="WNKT01000002">
    <property type="protein sequence ID" value="MTW19805.1"/>
    <property type="molecule type" value="Genomic_DNA"/>
</dbReference>
<name>A0A6N8E6S0_9GAMM</name>
<sequence length="255" mass="29498">MPVTNENFDDGATLLVFAHQDDDLLWMQPFQDSAAALLLAAAPPAPAHAAVVAQHPQSYRERWHSLFSGTTTDQEWFDIFGLCDRCERDKDWNYERILSAVDSWVSRPDFSRIVTHNNWGEYGHIHHRWVNRAVRELAARYGKDVWVLNTVVLFHADEAVYLDLGDWNLPAFRTRFSPNVFFDIRGIYQRTEFDARPAGLNTWTWFDGEDQYPHGERNFVKIVERGIDQTQSNPLVQKTVAALEQTVPIREACIH</sequence>
<proteinExistence type="predicted"/>
<dbReference type="Gene3D" id="3.40.50.10320">
    <property type="entry name" value="LmbE-like"/>
    <property type="match status" value="1"/>
</dbReference>
<evidence type="ECO:0008006" key="3">
    <source>
        <dbReference type="Google" id="ProtNLM"/>
    </source>
</evidence>
<dbReference type="RefSeq" id="WP_155448387.1">
    <property type="nucleotide sequence ID" value="NZ_WNKT01000002.1"/>
</dbReference>